<evidence type="ECO:0000313" key="3">
    <source>
        <dbReference type="Proteomes" id="UP000623608"/>
    </source>
</evidence>
<dbReference type="GO" id="GO:0004165">
    <property type="term" value="F:delta(3)-delta(2)-enoyl-CoA isomerase activity"/>
    <property type="evidence" value="ECO:0007669"/>
    <property type="project" value="TreeGrafter"/>
</dbReference>
<dbReference type="AlphaFoldDB" id="A0A919TX76"/>
<organism evidence="2 3">
    <name type="scientific">Paractinoplanes tereljensis</name>
    <dbReference type="NCBI Taxonomy" id="571912"/>
    <lineage>
        <taxon>Bacteria</taxon>
        <taxon>Bacillati</taxon>
        <taxon>Actinomycetota</taxon>
        <taxon>Actinomycetes</taxon>
        <taxon>Micromonosporales</taxon>
        <taxon>Micromonosporaceae</taxon>
        <taxon>Paractinoplanes</taxon>
    </lineage>
</organism>
<dbReference type="SUPFAM" id="SSF52096">
    <property type="entry name" value="ClpP/crotonase"/>
    <property type="match status" value="1"/>
</dbReference>
<dbReference type="Proteomes" id="UP000623608">
    <property type="component" value="Unassembled WGS sequence"/>
</dbReference>
<dbReference type="Pfam" id="PF00378">
    <property type="entry name" value="ECH_1"/>
    <property type="match status" value="1"/>
</dbReference>
<accession>A0A919TX76</accession>
<evidence type="ECO:0000313" key="2">
    <source>
        <dbReference type="EMBL" id="GIF26838.1"/>
    </source>
</evidence>
<dbReference type="InterPro" id="IPR001753">
    <property type="entry name" value="Enoyl-CoA_hydra/iso"/>
</dbReference>
<dbReference type="InterPro" id="IPR029045">
    <property type="entry name" value="ClpP/crotonase-like_dom_sf"/>
</dbReference>
<dbReference type="PANTHER" id="PTHR11941">
    <property type="entry name" value="ENOYL-COA HYDRATASE-RELATED"/>
    <property type="match status" value="1"/>
</dbReference>
<dbReference type="CDD" id="cd06558">
    <property type="entry name" value="crotonase-like"/>
    <property type="match status" value="1"/>
</dbReference>
<keyword evidence="3" id="KW-1185">Reference proteome</keyword>
<reference evidence="2" key="1">
    <citation type="submission" date="2021-01" db="EMBL/GenBank/DDBJ databases">
        <title>Whole genome shotgun sequence of Actinoplanes tereljensis NBRC 105297.</title>
        <authorList>
            <person name="Komaki H."/>
            <person name="Tamura T."/>
        </authorList>
    </citation>
    <scope>NUCLEOTIDE SEQUENCE</scope>
    <source>
        <strain evidence="2">NBRC 105297</strain>
    </source>
</reference>
<dbReference type="Gene3D" id="3.90.226.10">
    <property type="entry name" value="2-enoyl-CoA Hydratase, Chain A, domain 1"/>
    <property type="match status" value="1"/>
</dbReference>
<dbReference type="GO" id="GO:0006635">
    <property type="term" value="P:fatty acid beta-oxidation"/>
    <property type="evidence" value="ECO:0007669"/>
    <property type="project" value="TreeGrafter"/>
</dbReference>
<evidence type="ECO:0000256" key="1">
    <source>
        <dbReference type="ARBA" id="ARBA00023098"/>
    </source>
</evidence>
<gene>
    <name evidence="2" type="primary">paaG_7</name>
    <name evidence="2" type="ORF">Ate02nite_95680</name>
</gene>
<sequence>MPTLDRHDTVFVLDLGDSENRFHPDWLAGVNALLDEVEKADDPKALVTTASGKFWSNGLDLEWLGEHPEQFPAYTASVHELFARVLSLPLVTVAALQGHTFAAGAMLSLCHDFRLMRADRGFWCLPEADINIPFSVGMSALIQSRLTPQTAHVAMITARRYGGDEAYTHQIVDGALPESEIREKAVALAAANAGKAGPTLQTIKTRMYASVLAALAAESENGPDARLPRN</sequence>
<comment type="caution">
    <text evidence="2">The sequence shown here is derived from an EMBL/GenBank/DDBJ whole genome shotgun (WGS) entry which is preliminary data.</text>
</comment>
<dbReference type="PANTHER" id="PTHR11941:SF75">
    <property type="entry name" value="ENOYL-COA HYDRATASE_ISOMERASE FAMILY PROTEIN"/>
    <property type="match status" value="1"/>
</dbReference>
<dbReference type="RefSeq" id="WP_203814623.1">
    <property type="nucleotide sequence ID" value="NZ_BOMY01000064.1"/>
</dbReference>
<protein>
    <submittedName>
        <fullName evidence="2">Enoyl-CoA hydratase</fullName>
    </submittedName>
</protein>
<name>A0A919TX76_9ACTN</name>
<keyword evidence="1" id="KW-0443">Lipid metabolism</keyword>
<proteinExistence type="predicted"/>
<dbReference type="FunFam" id="3.90.226.10:FF:000049">
    <property type="entry name" value="Enoyl-CoA delta isomerase 3"/>
    <property type="match status" value="1"/>
</dbReference>
<dbReference type="EMBL" id="BOMY01000064">
    <property type="protein sequence ID" value="GIF26838.1"/>
    <property type="molecule type" value="Genomic_DNA"/>
</dbReference>